<dbReference type="Proteomes" id="UP000366819">
    <property type="component" value="Unassembled WGS sequence"/>
</dbReference>
<gene>
    <name evidence="7" type="ORF">PAQ31011_00081</name>
</gene>
<evidence type="ECO:0000256" key="2">
    <source>
        <dbReference type="ARBA" id="ARBA00022475"/>
    </source>
</evidence>
<accession>A0A5E4RE14</accession>
<keyword evidence="2" id="KW-1003">Cell membrane</keyword>
<proteinExistence type="predicted"/>
<keyword evidence="8" id="KW-1185">Reference proteome</keyword>
<keyword evidence="3 6" id="KW-0812">Transmembrane</keyword>
<dbReference type="Pfam" id="PF01810">
    <property type="entry name" value="LysE"/>
    <property type="match status" value="1"/>
</dbReference>
<feature type="transmembrane region" description="Helical" evidence="6">
    <location>
        <begin position="37"/>
        <end position="63"/>
    </location>
</feature>
<dbReference type="GO" id="GO:0005886">
    <property type="term" value="C:plasma membrane"/>
    <property type="evidence" value="ECO:0007669"/>
    <property type="project" value="UniProtKB-SubCell"/>
</dbReference>
<evidence type="ECO:0000256" key="1">
    <source>
        <dbReference type="ARBA" id="ARBA00004651"/>
    </source>
</evidence>
<dbReference type="GO" id="GO:0015171">
    <property type="term" value="F:amino acid transmembrane transporter activity"/>
    <property type="evidence" value="ECO:0007669"/>
    <property type="project" value="TreeGrafter"/>
</dbReference>
<name>A0A5E4RE14_9BURK</name>
<dbReference type="PANTHER" id="PTHR30086:SF20">
    <property type="entry name" value="ARGININE EXPORTER PROTEIN ARGO-RELATED"/>
    <property type="match status" value="1"/>
</dbReference>
<comment type="subcellular location">
    <subcellularLocation>
        <location evidence="1">Cell membrane</location>
        <topology evidence="1">Multi-pass membrane protein</topology>
    </subcellularLocation>
</comment>
<keyword evidence="4 6" id="KW-1133">Transmembrane helix</keyword>
<dbReference type="PANTHER" id="PTHR30086">
    <property type="entry name" value="ARGININE EXPORTER PROTEIN ARGO"/>
    <property type="match status" value="1"/>
</dbReference>
<keyword evidence="5 6" id="KW-0472">Membrane</keyword>
<feature type="transmembrane region" description="Helical" evidence="6">
    <location>
        <begin position="70"/>
        <end position="90"/>
    </location>
</feature>
<feature type="transmembrane region" description="Helical" evidence="6">
    <location>
        <begin position="152"/>
        <end position="173"/>
    </location>
</feature>
<protein>
    <submittedName>
        <fullName evidence="7">Lysine transporter LysE</fullName>
    </submittedName>
</protein>
<dbReference type="EMBL" id="CABPSN010000001">
    <property type="protein sequence ID" value="VVD60724.1"/>
    <property type="molecule type" value="Genomic_DNA"/>
</dbReference>
<evidence type="ECO:0000256" key="5">
    <source>
        <dbReference type="ARBA" id="ARBA00023136"/>
    </source>
</evidence>
<evidence type="ECO:0000313" key="8">
    <source>
        <dbReference type="Proteomes" id="UP000366819"/>
    </source>
</evidence>
<evidence type="ECO:0000256" key="6">
    <source>
        <dbReference type="SAM" id="Phobius"/>
    </source>
</evidence>
<dbReference type="OrthoDB" id="9814990at2"/>
<dbReference type="AlphaFoldDB" id="A0A5E4RE14"/>
<evidence type="ECO:0000313" key="7">
    <source>
        <dbReference type="EMBL" id="VVD60724.1"/>
    </source>
</evidence>
<sequence length="207" mass="21509">MATSALTAFWLVSLSLVVVPGADWAYAISAGMRQRAIVPAIAGLLLGYVVITLVVAGGVGALVAQVPMVLTVLTYVGAAYLIWLGANAIVRPSAPDVNATQVQSTPARWVTQGLAVSGLNPKALLLFLALLPQFTSQSGTLPIEGQIAELGIVHMLNCLVVYSVVALGAKLVLRSRPAFARTMSRLSGIAMIAVALVLIAEQVPVQI</sequence>
<reference evidence="7 8" key="1">
    <citation type="submission" date="2019-08" db="EMBL/GenBank/DDBJ databases">
        <authorList>
            <person name="Peeters C."/>
        </authorList>
    </citation>
    <scope>NUCLEOTIDE SEQUENCE [LARGE SCALE GENOMIC DNA]</scope>
    <source>
        <strain evidence="7 8">LMG 31011</strain>
    </source>
</reference>
<dbReference type="RefSeq" id="WP_150573977.1">
    <property type="nucleotide sequence ID" value="NZ_CABPSN010000001.1"/>
</dbReference>
<feature type="transmembrane region" description="Helical" evidence="6">
    <location>
        <begin position="185"/>
        <end position="205"/>
    </location>
</feature>
<evidence type="ECO:0000256" key="4">
    <source>
        <dbReference type="ARBA" id="ARBA00022989"/>
    </source>
</evidence>
<organism evidence="7 8">
    <name type="scientific">Pandoraea aquatica</name>
    <dbReference type="NCBI Taxonomy" id="2508290"/>
    <lineage>
        <taxon>Bacteria</taxon>
        <taxon>Pseudomonadati</taxon>
        <taxon>Pseudomonadota</taxon>
        <taxon>Betaproteobacteria</taxon>
        <taxon>Burkholderiales</taxon>
        <taxon>Burkholderiaceae</taxon>
        <taxon>Pandoraea</taxon>
    </lineage>
</organism>
<evidence type="ECO:0000256" key="3">
    <source>
        <dbReference type="ARBA" id="ARBA00022692"/>
    </source>
</evidence>
<dbReference type="InterPro" id="IPR001123">
    <property type="entry name" value="LeuE-type"/>
</dbReference>